<feature type="compositionally biased region" description="Basic and acidic residues" evidence="1">
    <location>
        <begin position="50"/>
        <end position="64"/>
    </location>
</feature>
<sequence length="92" mass="10166">MDATIIGTDSDDDSEYYERVDEGNNAKGHLQGNERTMACAKNAANDIEQEEGKSSRETKDRWSKDPFATSQEAGPCRINSMKASSLPHTHMS</sequence>
<dbReference type="Proteomes" id="UP001054889">
    <property type="component" value="Unassembled WGS sequence"/>
</dbReference>
<evidence type="ECO:0000313" key="4">
    <source>
        <dbReference type="Proteomes" id="UP001054889"/>
    </source>
</evidence>
<keyword evidence="4" id="KW-1185">Reference proteome</keyword>
<accession>A0AAV5G1A9</accession>
<evidence type="ECO:0000313" key="2">
    <source>
        <dbReference type="EMBL" id="GJN40915.1"/>
    </source>
</evidence>
<dbReference type="EMBL" id="BQKI01000199">
    <property type="protein sequence ID" value="GJN41012.1"/>
    <property type="molecule type" value="Genomic_DNA"/>
</dbReference>
<comment type="caution">
    <text evidence="3">The sequence shown here is derived from an EMBL/GenBank/DDBJ whole genome shotgun (WGS) entry which is preliminary data.</text>
</comment>
<name>A0AAV5G1A9_ELECO</name>
<dbReference type="AlphaFoldDB" id="A0AAV5G1A9"/>
<evidence type="ECO:0000256" key="1">
    <source>
        <dbReference type="SAM" id="MobiDB-lite"/>
    </source>
</evidence>
<proteinExistence type="predicted"/>
<dbReference type="EMBL" id="BQKI01000199">
    <property type="protein sequence ID" value="GJN40915.1"/>
    <property type="molecule type" value="Genomic_DNA"/>
</dbReference>
<protein>
    <submittedName>
        <fullName evidence="3">Uncharacterized protein</fullName>
    </submittedName>
</protein>
<organism evidence="3 4">
    <name type="scientific">Eleusine coracana subsp. coracana</name>
    <dbReference type="NCBI Taxonomy" id="191504"/>
    <lineage>
        <taxon>Eukaryota</taxon>
        <taxon>Viridiplantae</taxon>
        <taxon>Streptophyta</taxon>
        <taxon>Embryophyta</taxon>
        <taxon>Tracheophyta</taxon>
        <taxon>Spermatophyta</taxon>
        <taxon>Magnoliopsida</taxon>
        <taxon>Liliopsida</taxon>
        <taxon>Poales</taxon>
        <taxon>Poaceae</taxon>
        <taxon>PACMAD clade</taxon>
        <taxon>Chloridoideae</taxon>
        <taxon>Cynodonteae</taxon>
        <taxon>Eleusininae</taxon>
        <taxon>Eleusine</taxon>
    </lineage>
</organism>
<gene>
    <name evidence="3" type="primary">gn00331</name>
    <name evidence="2" type="synonym">gn00227</name>
    <name evidence="2" type="ORF">PR202_gn00227</name>
    <name evidence="3" type="ORF">PR202_gn00331</name>
</gene>
<feature type="compositionally biased region" description="Polar residues" evidence="1">
    <location>
        <begin position="81"/>
        <end position="92"/>
    </location>
</feature>
<reference evidence="3" key="2">
    <citation type="submission" date="2021-12" db="EMBL/GenBank/DDBJ databases">
        <title>Resequencing data analysis of finger millet.</title>
        <authorList>
            <person name="Hatakeyama M."/>
            <person name="Aluri S."/>
            <person name="Balachadran M.T."/>
            <person name="Sivarajan S.R."/>
            <person name="Poveda L."/>
            <person name="Shimizu-Inatsugi R."/>
            <person name="Schlapbach R."/>
            <person name="Sreeman S.M."/>
            <person name="Shimizu K.K."/>
        </authorList>
    </citation>
    <scope>NUCLEOTIDE SEQUENCE</scope>
</reference>
<feature type="region of interest" description="Disordered" evidence="1">
    <location>
        <begin position="44"/>
        <end position="92"/>
    </location>
</feature>
<evidence type="ECO:0000313" key="3">
    <source>
        <dbReference type="EMBL" id="GJN41012.1"/>
    </source>
</evidence>
<reference evidence="3" key="1">
    <citation type="journal article" date="2018" name="DNA Res.">
        <title>Multiple hybrid de novo genome assembly of finger millet, an orphan allotetraploid crop.</title>
        <authorList>
            <person name="Hatakeyama M."/>
            <person name="Aluri S."/>
            <person name="Balachadran M.T."/>
            <person name="Sivarajan S.R."/>
            <person name="Patrignani A."/>
            <person name="Gruter S."/>
            <person name="Poveda L."/>
            <person name="Shimizu-Inatsugi R."/>
            <person name="Baeten J."/>
            <person name="Francoijs K.J."/>
            <person name="Nataraja K.N."/>
            <person name="Reddy Y.A.N."/>
            <person name="Phadnis S."/>
            <person name="Ravikumar R.L."/>
            <person name="Schlapbach R."/>
            <person name="Sreeman S.M."/>
            <person name="Shimizu K.K."/>
        </authorList>
    </citation>
    <scope>NUCLEOTIDE SEQUENCE</scope>
</reference>